<keyword evidence="3 4" id="KW-0119">Carbohydrate metabolism</keyword>
<protein>
    <recommendedName>
        <fullName evidence="4">Fructose-1,6-bisphosphatase class 3</fullName>
        <shortName evidence="4">FBPase class 3</shortName>
        <ecNumber evidence="4">3.1.3.11</ecNumber>
    </recommendedName>
    <alternativeName>
        <fullName evidence="4">D-fructose-1,6-bisphosphate 1-phosphohydrolase class 3</fullName>
    </alternativeName>
</protein>
<dbReference type="GO" id="GO:0042132">
    <property type="term" value="F:fructose 1,6-bisphosphate 1-phosphatase activity"/>
    <property type="evidence" value="ECO:0007669"/>
    <property type="project" value="UniProtKB-UniRule"/>
</dbReference>
<dbReference type="AlphaFoldDB" id="A0A174TFD1"/>
<dbReference type="PIRSF" id="PIRSF000906">
    <property type="entry name" value="FBPtase_Bacill"/>
    <property type="match status" value="1"/>
</dbReference>
<dbReference type="HAMAP" id="MF_01854">
    <property type="entry name" value="FBPase_class3"/>
    <property type="match status" value="1"/>
</dbReference>
<organism evidence="5 7">
    <name type="scientific">Anaerotruncus colihominis</name>
    <dbReference type="NCBI Taxonomy" id="169435"/>
    <lineage>
        <taxon>Bacteria</taxon>
        <taxon>Bacillati</taxon>
        <taxon>Bacillota</taxon>
        <taxon>Clostridia</taxon>
        <taxon>Eubacteriales</taxon>
        <taxon>Oscillospiraceae</taxon>
        <taxon>Anaerotruncus</taxon>
    </lineage>
</organism>
<dbReference type="EMBL" id="CZBE01000024">
    <property type="protein sequence ID" value="CUQ06837.1"/>
    <property type="molecule type" value="Genomic_DNA"/>
</dbReference>
<dbReference type="InterPro" id="IPR009164">
    <property type="entry name" value="FBPtase_class3"/>
</dbReference>
<evidence type="ECO:0000313" key="7">
    <source>
        <dbReference type="Proteomes" id="UP000095765"/>
    </source>
</evidence>
<reference evidence="5 7" key="1">
    <citation type="submission" date="2015-09" db="EMBL/GenBank/DDBJ databases">
        <authorList>
            <consortium name="Pathogen Informatics"/>
        </authorList>
    </citation>
    <scope>NUCLEOTIDE SEQUENCE [LARGE SCALE GENOMIC DNA]</scope>
    <source>
        <strain evidence="5 7">2789STDY5834939</strain>
    </source>
</reference>
<accession>A0A174TFD1</accession>
<dbReference type="EMBL" id="QVME01000008">
    <property type="protein sequence ID" value="RGE66286.1"/>
    <property type="molecule type" value="Genomic_DNA"/>
</dbReference>
<evidence type="ECO:0000313" key="6">
    <source>
        <dbReference type="EMBL" id="RGE66286.1"/>
    </source>
</evidence>
<sequence>MQAQATTNREADLRYLRLLARQYPTVQAASSEIINLQAILNLPKGTEHFMSDLHGEYEAFLHILNSASGAVREKVDALFENVMSRDDRARLATLIYYPREKLDEMRESVEDLNEWYKLTLHRLIEICRLVTSKYTRSKVRKALPPEYAYIIDELLNTNYEVHNKKDYYENIISTIIHIDRAEDFIEAVCGVIKTLVVDHLHIVGDIFDRGPRADIILDSLMEHHCVDIQWGNHDVLWMGAATGSRTCIAAVLNNSITYNNLEVIETGYGISLRPLALFANEVYRDSDTSCFQTKTLGDAIAYNAKDIELGARMHKAIAIILFKLEGQIIRRNPEFGMDDRLLLDRIDYKRGTIQIDGSEYQLVHTDFPTVDPAAPYMLSKEEERLMEQLRDAFLHSEKLQKHARFLYSKGGLYKCYNGNLLFHGCIPMEADGSFMSFSIGGAPVSGRAFLDRADLLARQGYYAREGTPEKQFGKDFLWFLWCGRNSPLFGRDHIATFERCLIADHAAWAEPKNAYYAYYNDADVCVRILREFGLEGPHCHIINGHVPVKTKEGENPVKAGGRLIVIDGGFCRAYQPTTGIAGYTLIYNSWGIRLASHEPFDGRLDAIRNNRDIVSTSVVFERMQSRIKIGETDIGAQLSRNIEDLKWLLLAYKTGEIKEDHGG</sequence>
<dbReference type="UniPathway" id="UPA00138"/>
<dbReference type="Proteomes" id="UP000095765">
    <property type="component" value="Unassembled WGS sequence"/>
</dbReference>
<evidence type="ECO:0000256" key="4">
    <source>
        <dbReference type="HAMAP-Rule" id="MF_01854"/>
    </source>
</evidence>
<dbReference type="InterPro" id="IPR029052">
    <property type="entry name" value="Metallo-depent_PP-like"/>
</dbReference>
<keyword evidence="2 4" id="KW-0464">Manganese</keyword>
<keyword evidence="1 4" id="KW-0378">Hydrolase</keyword>
<comment type="similarity">
    <text evidence="4">Belongs to the FBPase class 3 family.</text>
</comment>
<comment type="pathway">
    <text evidence="4">Carbohydrate biosynthesis; gluconeogenesis.</text>
</comment>
<comment type="cofactor">
    <cofactor evidence="4">
        <name>Mn(2+)</name>
        <dbReference type="ChEBI" id="CHEBI:29035"/>
    </cofactor>
</comment>
<name>A0A174TFD1_9FIRM</name>
<evidence type="ECO:0000313" key="8">
    <source>
        <dbReference type="Proteomes" id="UP000260828"/>
    </source>
</evidence>
<evidence type="ECO:0000256" key="3">
    <source>
        <dbReference type="ARBA" id="ARBA00023277"/>
    </source>
</evidence>
<evidence type="ECO:0000256" key="2">
    <source>
        <dbReference type="ARBA" id="ARBA00023211"/>
    </source>
</evidence>
<reference evidence="6 8" key="2">
    <citation type="submission" date="2018-08" db="EMBL/GenBank/DDBJ databases">
        <title>A genome reference for cultivated species of the human gut microbiota.</title>
        <authorList>
            <person name="Zou Y."/>
            <person name="Xue W."/>
            <person name="Luo G."/>
        </authorList>
    </citation>
    <scope>NUCLEOTIDE SEQUENCE [LARGE SCALE GENOMIC DNA]</scope>
    <source>
        <strain evidence="6 8">TF05-12AC</strain>
    </source>
</reference>
<comment type="catalytic activity">
    <reaction evidence="4">
        <text>beta-D-fructose 1,6-bisphosphate + H2O = beta-D-fructose 6-phosphate + phosphate</text>
        <dbReference type="Rhea" id="RHEA:11064"/>
        <dbReference type="ChEBI" id="CHEBI:15377"/>
        <dbReference type="ChEBI" id="CHEBI:32966"/>
        <dbReference type="ChEBI" id="CHEBI:43474"/>
        <dbReference type="ChEBI" id="CHEBI:57634"/>
        <dbReference type="EC" id="3.1.3.11"/>
    </reaction>
</comment>
<dbReference type="Pfam" id="PF06874">
    <property type="entry name" value="FBPase_2"/>
    <property type="match status" value="1"/>
</dbReference>
<dbReference type="EC" id="3.1.3.11" evidence="4"/>
<dbReference type="OrthoDB" id="9779903at2"/>
<dbReference type="Gene3D" id="3.60.21.10">
    <property type="match status" value="1"/>
</dbReference>
<proteinExistence type="inferred from homology"/>
<dbReference type="Proteomes" id="UP000260828">
    <property type="component" value="Unassembled WGS sequence"/>
</dbReference>
<gene>
    <name evidence="4 5" type="primary">fbp</name>
    <name evidence="6" type="ORF">DXC40_13430</name>
    <name evidence="5" type="ORF">ERS852551_02981</name>
</gene>
<dbReference type="SUPFAM" id="SSF56300">
    <property type="entry name" value="Metallo-dependent phosphatases"/>
    <property type="match status" value="1"/>
</dbReference>
<dbReference type="RefSeq" id="WP_006875439.1">
    <property type="nucleotide sequence ID" value="NZ_CABIWA010000033.1"/>
</dbReference>
<evidence type="ECO:0000256" key="1">
    <source>
        <dbReference type="ARBA" id="ARBA00022801"/>
    </source>
</evidence>
<evidence type="ECO:0000313" key="5">
    <source>
        <dbReference type="EMBL" id="CUQ06837.1"/>
    </source>
</evidence>
<dbReference type="GO" id="GO:0006094">
    <property type="term" value="P:gluconeogenesis"/>
    <property type="evidence" value="ECO:0007669"/>
    <property type="project" value="UniProtKB-UniRule"/>
</dbReference>